<evidence type="ECO:0000313" key="1">
    <source>
        <dbReference type="EMBL" id="WQJ53488.1"/>
    </source>
</evidence>
<proteinExistence type="predicted"/>
<dbReference type="Proteomes" id="UP001358193">
    <property type="component" value="Segment"/>
</dbReference>
<organism evidence="1 2">
    <name type="scientific">phage Lak_Megaphage_Sonny</name>
    <dbReference type="NCBI Taxonomy" id="3109229"/>
    <lineage>
        <taxon>Viruses</taxon>
        <taxon>Duplodnaviria</taxon>
        <taxon>Heunggongvirae</taxon>
        <taxon>Uroviricota</taxon>
        <taxon>Caudoviricetes</taxon>
        <taxon>Caudoviricetes code 15 clade</taxon>
    </lineage>
</organism>
<keyword evidence="2" id="KW-1185">Reference proteome</keyword>
<protein>
    <submittedName>
        <fullName evidence="1">Uncharacterized protein</fullName>
    </submittedName>
</protein>
<dbReference type="EMBL" id="OR769223">
    <property type="protein sequence ID" value="WQJ53488.1"/>
    <property type="molecule type" value="Genomic_DNA"/>
</dbReference>
<name>A0ABZ0Z644_9CAUD</name>
<accession>A0ABZ0Z644</accession>
<evidence type="ECO:0000313" key="2">
    <source>
        <dbReference type="Proteomes" id="UP001358193"/>
    </source>
</evidence>
<sequence>MQYGTINDITNLKFYTDNGIEIPMQKSYSLTWEIIPGDFSSYYMQEKITGYFIGDIDFTNPADLRIKSDSLITGIINPGKIMVRLSSSGGIDKNGMKVFKYGDIIADIEYFNYIKRVVLNSNNKVIVSINVNNKSYTNTYKINDIFSMSALGTFTDYYNVNNIYTGNNIADEHEYYQVLELNQLDFIYYQNTTKPYIQKLFEDRVPNIGNFFPFVTYSGLYYQEKISEGFIAANTVMVLEENKDDDGNIYYDRPYINSDTAYYILFTPTKDGELKVVKKDLTYDIEYVNDISFDLSYHNVTDLIEPLYFTIAFQAEEEGAYQNQLEIYMKSKENTDKLFYMGFISIKTEVEGEDERFRTLLTNFGVPDPVYYSNLFAEQDFDEQGKDYELINRKSKQLMLTYDSIFKYVGTYKALMNAVKFLGYYDLIFKEWYTLKTSNDTNVDIAVQVFDTSAGTFLKQKLADYGVSIEDFRNYNKINKLSMIYHINQESDELETCIRKSVHYDSDTKQIIVDSADDYVMLTGVPLTQLVYIYRNDEILLKLMAVKKWLERHIIGVGAYIADITGEGLYFGWQKTQGYMTQHHLEDFSGEQYYTPNVEYVSPFKNSQSYIYCTLNELNNAVKFENYNDTNFNEFIKYKKDFKLESSDGIAADISTLIISNTINTPVLGDEYEFDLIHKTKTGTLYEWNDSSTQILFDEGEMKLLFGSCHESTIKGDNLPYIILENANIRRPYGPWRNNIQWMIREAIDVNTGNVMYKLKNYDTFLNDSYACYNKQYYILEKTSDNAYIKYTEDNVYGIPMLIINGFSFMNADIENNQQHNFNMTGDYIIEILKGDILFKEKNGCSVKVKFDDTKIQRTTHKAGLFDNEQNIELEYIYKSDRLPFVLYDETNILNNLSDSFEIKNIVMPIIEQYRNNIISQYNDILQDILSFSGQSATTSVAYQEALSYINNTVQVELENYLNTVQSQISKMLLYEIYTQIYSKNIKIMNNIPVKVTRSGQYELISRSFDRYNNTFVAKYDKSINVFAKPIKIDTYTYNSYSNNVSNFYRYNTYGEQLKAVDIQKLINKSDKYPHFPINYLIDEFDNNYHNQHVLFDNISYCIDTPKNNNFVIFENAVERCINAVQSGSNIRLYTNDAGKNNLYSNETNKINIVLYDKMLMDDVSVISGIISRKDNINFIIDAKIDNIQNAVSLINNKEQYNTYILNTTEYNIDNFDIIIDYDNRITTFTDKFTSLHDFPIYNIEDVIKLRYYRKYTLDSSNYQTISEATYRITDIQIINTDDTVVDMQFVNFDKYDKNIIKAYRYIIDGIIDYTLLNDYDINCIMTYANHYPVHYVTKVSGDGLEYIENAGYDDYYILRDEFIYNGKHMNIDKYIDDTYGGRIMEYDMFNLKNSWIDIYTTLCDVDNIELFKYQEFPVSIKKDKFIMFTHNNIDNVLLPNYQVQWKVSTYMIDDIENWDNYRNNESKKTLFMSVNNILPFNANILGPYDIQLICTDIYGNKIINEGSGKLYVTEQI</sequence>
<reference evidence="1 2" key="1">
    <citation type="submission" date="2023-11" db="EMBL/GenBank/DDBJ databases">
        <authorList>
            <person name="Cook R."/>
            <person name="Crisci M."/>
            <person name="Pye H."/>
            <person name="Adriaenssens E."/>
            <person name="Santini J."/>
        </authorList>
    </citation>
    <scope>NUCLEOTIDE SEQUENCE [LARGE SCALE GENOMIC DNA]</scope>
    <source>
        <strain evidence="1">Lak_Megaphage_Sonny</strain>
    </source>
</reference>